<dbReference type="SUPFAM" id="SSF47598">
    <property type="entry name" value="Ribbon-helix-helix"/>
    <property type="match status" value="1"/>
</dbReference>
<comment type="caution">
    <text evidence="1">The sequence shown here is derived from an EMBL/GenBank/DDBJ whole genome shotgun (WGS) entry which is preliminary data.</text>
</comment>
<reference evidence="1 2" key="1">
    <citation type="submission" date="2020-08" db="EMBL/GenBank/DDBJ databases">
        <title>Genome public.</title>
        <authorList>
            <person name="Liu C."/>
            <person name="Sun Q."/>
        </authorList>
    </citation>
    <scope>NUCLEOTIDE SEQUENCE [LARGE SCALE GENOMIC DNA]</scope>
    <source>
        <strain evidence="1 2">BX1</strain>
    </source>
</reference>
<gene>
    <name evidence="1" type="ORF">H8717_16040</name>
</gene>
<keyword evidence="2" id="KW-1185">Reference proteome</keyword>
<name>A0ABR7NPW9_9FIRM</name>
<dbReference type="Proteomes" id="UP000658131">
    <property type="component" value="Unassembled WGS sequence"/>
</dbReference>
<dbReference type="InterPro" id="IPR010985">
    <property type="entry name" value="Ribbon_hlx_hlx"/>
</dbReference>
<dbReference type="Gene3D" id="1.10.1220.10">
    <property type="entry name" value="Met repressor-like"/>
    <property type="match status" value="1"/>
</dbReference>
<organism evidence="1 2">
    <name type="scientific">Yanshouia hominis</name>
    <dbReference type="NCBI Taxonomy" id="2763673"/>
    <lineage>
        <taxon>Bacteria</taxon>
        <taxon>Bacillati</taxon>
        <taxon>Bacillota</taxon>
        <taxon>Clostridia</taxon>
        <taxon>Eubacteriales</taxon>
        <taxon>Oscillospiraceae</taxon>
        <taxon>Yanshouia</taxon>
    </lineage>
</organism>
<proteinExistence type="predicted"/>
<evidence type="ECO:0000313" key="1">
    <source>
        <dbReference type="EMBL" id="MBC8577887.1"/>
    </source>
</evidence>
<accession>A0ABR7NPW9</accession>
<dbReference type="RefSeq" id="WP_262401211.1">
    <property type="nucleotide sequence ID" value="NZ_JACRTB010000068.1"/>
</dbReference>
<dbReference type="EMBL" id="JACRTB010000068">
    <property type="protein sequence ID" value="MBC8577887.1"/>
    <property type="molecule type" value="Genomic_DNA"/>
</dbReference>
<protein>
    <submittedName>
        <fullName evidence="1">Antitoxin</fullName>
    </submittedName>
</protein>
<dbReference type="InterPro" id="IPR013321">
    <property type="entry name" value="Arc_rbn_hlx_hlx"/>
</dbReference>
<sequence length="61" mass="7016">MAYTKAGSKAVDKYVKENYDRFQLKMKKGIKETAKAHAESKGMSLNAYINDLIEKDMKEKK</sequence>
<evidence type="ECO:0000313" key="2">
    <source>
        <dbReference type="Proteomes" id="UP000658131"/>
    </source>
</evidence>